<gene>
    <name evidence="3" type="ORF">ARALYDRAFT_320603</name>
</gene>
<feature type="region of interest" description="Disordered" evidence="1">
    <location>
        <begin position="133"/>
        <end position="210"/>
    </location>
</feature>
<organism evidence="4">
    <name type="scientific">Arabidopsis lyrata subsp. lyrata</name>
    <name type="common">Lyre-leaved rock-cress</name>
    <dbReference type="NCBI Taxonomy" id="81972"/>
    <lineage>
        <taxon>Eukaryota</taxon>
        <taxon>Viridiplantae</taxon>
        <taxon>Streptophyta</taxon>
        <taxon>Embryophyta</taxon>
        <taxon>Tracheophyta</taxon>
        <taxon>Spermatophyta</taxon>
        <taxon>Magnoliopsida</taxon>
        <taxon>eudicotyledons</taxon>
        <taxon>Gunneridae</taxon>
        <taxon>Pentapetalae</taxon>
        <taxon>rosids</taxon>
        <taxon>malvids</taxon>
        <taxon>Brassicales</taxon>
        <taxon>Brassicaceae</taxon>
        <taxon>Camelineae</taxon>
        <taxon>Arabidopsis</taxon>
    </lineage>
</organism>
<dbReference type="EMBL" id="GL348716">
    <property type="protein sequence ID" value="EFH57222.1"/>
    <property type="molecule type" value="Genomic_DNA"/>
</dbReference>
<sequence>MEFWGIEIKPEKPFKMISKDGYMVHANQVTLGEVDKVKEDENVPVYVKIGDDKSGFIIGNLSQKFPQVSLDIFLGHEFEISHNSKTSVYLIGYRTPMDEQYPLFHCLFFSSIHDSELEEFMEQQIDALPQNEMNNEMNPEEDGSSDDSDEMGLDEDDESSDEEDVEAEAQVPPSKKMSNGIHGIPKGGDKNKSSGGKKRCPFPCGSSCKK</sequence>
<keyword evidence="4" id="KW-1185">Reference proteome</keyword>
<protein>
    <recommendedName>
        <fullName evidence="2">Nucleoplasmin-like domain-containing protein</fullName>
    </recommendedName>
</protein>
<dbReference type="GO" id="GO:0010162">
    <property type="term" value="P:seed dormancy process"/>
    <property type="evidence" value="ECO:0007669"/>
    <property type="project" value="EnsemblPlants"/>
</dbReference>
<reference evidence="4" key="1">
    <citation type="journal article" date="2011" name="Nat. Genet.">
        <title>The Arabidopsis lyrata genome sequence and the basis of rapid genome size change.</title>
        <authorList>
            <person name="Hu T.T."/>
            <person name="Pattyn P."/>
            <person name="Bakker E.G."/>
            <person name="Cao J."/>
            <person name="Cheng J.-F."/>
            <person name="Clark R.M."/>
            <person name="Fahlgren N."/>
            <person name="Fawcett J.A."/>
            <person name="Grimwood J."/>
            <person name="Gundlach H."/>
            <person name="Haberer G."/>
            <person name="Hollister J.D."/>
            <person name="Ossowski S."/>
            <person name="Ottilar R.P."/>
            <person name="Salamov A.A."/>
            <person name="Schneeberger K."/>
            <person name="Spannagl M."/>
            <person name="Wang X."/>
            <person name="Yang L."/>
            <person name="Nasrallah M.E."/>
            <person name="Bergelson J."/>
            <person name="Carrington J.C."/>
            <person name="Gaut B.S."/>
            <person name="Schmutz J."/>
            <person name="Mayer K.F.X."/>
            <person name="Van de Peer Y."/>
            <person name="Grigoriev I.V."/>
            <person name="Nordborg M."/>
            <person name="Weigel D."/>
            <person name="Guo Y.-L."/>
        </authorList>
    </citation>
    <scope>NUCLEOTIDE SEQUENCE [LARGE SCALE GENOMIC DNA]</scope>
    <source>
        <strain evidence="4">cv. MN47</strain>
    </source>
</reference>
<dbReference type="AlphaFoldDB" id="D7LII2"/>
<evidence type="ECO:0000313" key="3">
    <source>
        <dbReference type="EMBL" id="EFH57222.1"/>
    </source>
</evidence>
<dbReference type="Gene3D" id="2.60.120.340">
    <property type="entry name" value="Nucleoplasmin core domain"/>
    <property type="match status" value="1"/>
</dbReference>
<name>D7LII2_ARALL</name>
<evidence type="ECO:0000259" key="2">
    <source>
        <dbReference type="Pfam" id="PF17800"/>
    </source>
</evidence>
<feature type="domain" description="Nucleoplasmin-like" evidence="2">
    <location>
        <begin position="3"/>
        <end position="94"/>
    </location>
</feature>
<dbReference type="Pfam" id="PF17800">
    <property type="entry name" value="NPL"/>
    <property type="match status" value="1"/>
</dbReference>
<evidence type="ECO:0000256" key="1">
    <source>
        <dbReference type="SAM" id="MobiDB-lite"/>
    </source>
</evidence>
<dbReference type="Proteomes" id="UP000008694">
    <property type="component" value="Unassembled WGS sequence"/>
</dbReference>
<proteinExistence type="predicted"/>
<dbReference type="Gramene" id="fgenesh1_pm.C_scaffold_4000660">
    <property type="protein sequence ID" value="fgenesh1_pm.C_scaffold_4000660"/>
    <property type="gene ID" value="fgenesh1_pm.C_scaffold_4000660"/>
</dbReference>
<dbReference type="STRING" id="81972.D7LII2"/>
<accession>D7LII2</accession>
<dbReference type="HOGENOM" id="CLU_1311650_0_0_1"/>
<evidence type="ECO:0000313" key="4">
    <source>
        <dbReference type="Proteomes" id="UP000008694"/>
    </source>
</evidence>
<dbReference type="InterPro" id="IPR041232">
    <property type="entry name" value="NPL"/>
</dbReference>
<feature type="compositionally biased region" description="Acidic residues" evidence="1">
    <location>
        <begin position="138"/>
        <end position="167"/>
    </location>
</feature>